<organism evidence="1 2">
    <name type="scientific">Hypholoma sublateritium (strain FD-334 SS-4)</name>
    <dbReference type="NCBI Taxonomy" id="945553"/>
    <lineage>
        <taxon>Eukaryota</taxon>
        <taxon>Fungi</taxon>
        <taxon>Dikarya</taxon>
        <taxon>Basidiomycota</taxon>
        <taxon>Agaricomycotina</taxon>
        <taxon>Agaricomycetes</taxon>
        <taxon>Agaricomycetidae</taxon>
        <taxon>Agaricales</taxon>
        <taxon>Agaricineae</taxon>
        <taxon>Strophariaceae</taxon>
        <taxon>Hypholoma</taxon>
    </lineage>
</organism>
<sequence length="197" mass="21533">MLHALTAVRAESAPTVVPLTRGLVEPPGAGAIFYRHPSQPYLILAVYDPADTPGFSDAVSHQRARRAIATLSTDWCRSGWTRPEHTATRAPFLFADRSTGSPLPWTWLCNRRFFRQPQTKPSTTLCPLYVCIEVEQPATFDAYKARRCTGVPAADAFPHPPTHSTPASLIAPFSSASGVEHDCLLPGTTRAYFSPTV</sequence>
<proteinExistence type="predicted"/>
<accession>A0A0D2KE53</accession>
<dbReference type="Proteomes" id="UP000054270">
    <property type="component" value="Unassembled WGS sequence"/>
</dbReference>
<evidence type="ECO:0000313" key="2">
    <source>
        <dbReference type="Proteomes" id="UP000054270"/>
    </source>
</evidence>
<gene>
    <name evidence="1" type="ORF">HYPSUDRAFT_210107</name>
</gene>
<keyword evidence="2" id="KW-1185">Reference proteome</keyword>
<dbReference type="AlphaFoldDB" id="A0A0D2KE53"/>
<protein>
    <submittedName>
        <fullName evidence="1">Uncharacterized protein</fullName>
    </submittedName>
</protein>
<dbReference type="EMBL" id="KN817895">
    <property type="protein sequence ID" value="KJA12802.1"/>
    <property type="molecule type" value="Genomic_DNA"/>
</dbReference>
<evidence type="ECO:0000313" key="1">
    <source>
        <dbReference type="EMBL" id="KJA12802.1"/>
    </source>
</evidence>
<name>A0A0D2KE53_HYPSF</name>
<reference evidence="2" key="1">
    <citation type="submission" date="2014-04" db="EMBL/GenBank/DDBJ databases">
        <title>Evolutionary Origins and Diversification of the Mycorrhizal Mutualists.</title>
        <authorList>
            <consortium name="DOE Joint Genome Institute"/>
            <consortium name="Mycorrhizal Genomics Consortium"/>
            <person name="Kohler A."/>
            <person name="Kuo A."/>
            <person name="Nagy L.G."/>
            <person name="Floudas D."/>
            <person name="Copeland A."/>
            <person name="Barry K.W."/>
            <person name="Cichocki N."/>
            <person name="Veneault-Fourrey C."/>
            <person name="LaButti K."/>
            <person name="Lindquist E.A."/>
            <person name="Lipzen A."/>
            <person name="Lundell T."/>
            <person name="Morin E."/>
            <person name="Murat C."/>
            <person name="Riley R."/>
            <person name="Ohm R."/>
            <person name="Sun H."/>
            <person name="Tunlid A."/>
            <person name="Henrissat B."/>
            <person name="Grigoriev I.V."/>
            <person name="Hibbett D.S."/>
            <person name="Martin F."/>
        </authorList>
    </citation>
    <scope>NUCLEOTIDE SEQUENCE [LARGE SCALE GENOMIC DNA]</scope>
    <source>
        <strain evidence="2">FD-334 SS-4</strain>
    </source>
</reference>